<sequence length="132" mass="15457">MPPKFKRNLSQEDLMSAPNVEKERLLNPDDENEDDDFFLRGPTSKSRKLLTEDSKVRQVQFQVDEVTGIMKENIGKIMERGDRLEELEDKSEMLSTHADQFTSSAKKMRNRMWWRNIKYMPPPAPAQVGKEK</sequence>
<dbReference type="GeneID" id="106477619"/>
<dbReference type="PANTHER" id="PTHR46897:SF1">
    <property type="entry name" value="VESICLE-ASSOCIATED MEMBRANE PROTEIN 4"/>
    <property type="match status" value="1"/>
</dbReference>
<dbReference type="InterPro" id="IPR001388">
    <property type="entry name" value="Synaptobrevin-like"/>
</dbReference>
<keyword evidence="1" id="KW-0175">Coiled coil</keyword>
<dbReference type="Pfam" id="PF00957">
    <property type="entry name" value="Synaptobrevin"/>
    <property type="match status" value="1"/>
</dbReference>
<dbReference type="SUPFAM" id="SSF58038">
    <property type="entry name" value="SNARE fusion complex"/>
    <property type="match status" value="1"/>
</dbReference>
<organism evidence="4 5">
    <name type="scientific">Limulus polyphemus</name>
    <name type="common">Atlantic horseshoe crab</name>
    <dbReference type="NCBI Taxonomy" id="6850"/>
    <lineage>
        <taxon>Eukaryota</taxon>
        <taxon>Metazoa</taxon>
        <taxon>Ecdysozoa</taxon>
        <taxon>Arthropoda</taxon>
        <taxon>Chelicerata</taxon>
        <taxon>Merostomata</taxon>
        <taxon>Xiphosura</taxon>
        <taxon>Limulidae</taxon>
        <taxon>Limulus</taxon>
    </lineage>
</organism>
<evidence type="ECO:0000256" key="2">
    <source>
        <dbReference type="SAM" id="MobiDB-lite"/>
    </source>
</evidence>
<dbReference type="Proteomes" id="UP000694941">
    <property type="component" value="Unplaced"/>
</dbReference>
<evidence type="ECO:0000313" key="4">
    <source>
        <dbReference type="Proteomes" id="UP000694941"/>
    </source>
</evidence>
<proteinExistence type="predicted"/>
<name>A0ABM1RZN7_LIMPO</name>
<gene>
    <name evidence="5" type="primary">LOC106477619</name>
</gene>
<evidence type="ECO:0000259" key="3">
    <source>
        <dbReference type="PROSITE" id="PS50892"/>
    </source>
</evidence>
<evidence type="ECO:0000313" key="5">
    <source>
        <dbReference type="RefSeq" id="XP_022236842.1"/>
    </source>
</evidence>
<dbReference type="RefSeq" id="XP_022236842.1">
    <property type="nucleotide sequence ID" value="XM_022381134.1"/>
</dbReference>
<evidence type="ECO:0000256" key="1">
    <source>
        <dbReference type="PROSITE-ProRule" id="PRU00290"/>
    </source>
</evidence>
<reference evidence="5" key="1">
    <citation type="submission" date="2025-08" db="UniProtKB">
        <authorList>
            <consortium name="RefSeq"/>
        </authorList>
    </citation>
    <scope>IDENTIFICATION</scope>
    <source>
        <tissue evidence="5">Muscle</tissue>
    </source>
</reference>
<protein>
    <submittedName>
        <fullName evidence="5">Vesicle-associated membrane protein 4-like isoform X2</fullName>
    </submittedName>
</protein>
<feature type="region of interest" description="Disordered" evidence="2">
    <location>
        <begin position="1"/>
        <end position="42"/>
    </location>
</feature>
<dbReference type="PANTHER" id="PTHR46897">
    <property type="entry name" value="VESICLE-ASSOCIATED MEMBRANE PROTEIN 4"/>
    <property type="match status" value="1"/>
</dbReference>
<dbReference type="Gene3D" id="1.20.5.110">
    <property type="match status" value="1"/>
</dbReference>
<dbReference type="PROSITE" id="PS50892">
    <property type="entry name" value="V_SNARE"/>
    <property type="match status" value="1"/>
</dbReference>
<dbReference type="PROSITE" id="PS00417">
    <property type="entry name" value="SYNAPTOBREVIN"/>
    <property type="match status" value="1"/>
</dbReference>
<dbReference type="InterPro" id="IPR042855">
    <property type="entry name" value="V_SNARE_CC"/>
</dbReference>
<keyword evidence="4" id="KW-1185">Reference proteome</keyword>
<accession>A0ABM1RZN7</accession>
<dbReference type="PRINTS" id="PR00219">
    <property type="entry name" value="SYNAPTOBREVN"/>
</dbReference>
<feature type="domain" description="V-SNARE coiled-coil homology" evidence="3">
    <location>
        <begin position="55"/>
        <end position="115"/>
    </location>
</feature>
<dbReference type="InterPro" id="IPR042887">
    <property type="entry name" value="VAMP4"/>
</dbReference>